<sequence length="311" mass="35686">MSEVKKTKAARPATANQKDLLTKFVTQNPSMMTLKFSAQVTKDSIKKKWEEVSLYLNSVENGAMKTPTQWRKSIPPASVSGIEIDESLAEFDFKNIKHDYTLTEVPAMYDDLSGTNDLISSSYDNVLIDSDDESYQVDNYSYWTNDENKPLNFLNTSKDIKENSKTIVDMHHRDDIHCTPKNVKPEMRVNKQESKSDINLDISFLDQVNTLAVIKEDTKSKLLIFLIEVKHEQLVTSEFKAFPPKKRTHSAQRQVASIHNSEKMLGVAAADLSTKKLYYEQKILLMSRETKLKNFKLRILIAKSNRLTKPW</sequence>
<proteinExistence type="predicted"/>
<dbReference type="AlphaFoldDB" id="A0A835CRU8"/>
<organism evidence="1 2">
    <name type="scientific">Aphidius gifuensis</name>
    <name type="common">Parasitoid wasp</name>
    <dbReference type="NCBI Taxonomy" id="684658"/>
    <lineage>
        <taxon>Eukaryota</taxon>
        <taxon>Metazoa</taxon>
        <taxon>Ecdysozoa</taxon>
        <taxon>Arthropoda</taxon>
        <taxon>Hexapoda</taxon>
        <taxon>Insecta</taxon>
        <taxon>Pterygota</taxon>
        <taxon>Neoptera</taxon>
        <taxon>Endopterygota</taxon>
        <taxon>Hymenoptera</taxon>
        <taxon>Apocrita</taxon>
        <taxon>Ichneumonoidea</taxon>
        <taxon>Braconidae</taxon>
        <taxon>Aphidiinae</taxon>
        <taxon>Aphidius</taxon>
    </lineage>
</organism>
<dbReference type="Proteomes" id="UP000639338">
    <property type="component" value="Unassembled WGS sequence"/>
</dbReference>
<evidence type="ECO:0008006" key="3">
    <source>
        <dbReference type="Google" id="ProtNLM"/>
    </source>
</evidence>
<reference evidence="1 2" key="1">
    <citation type="submission" date="2020-08" db="EMBL/GenBank/DDBJ databases">
        <title>Aphidius gifuensis genome sequencing and assembly.</title>
        <authorList>
            <person name="Du Z."/>
        </authorList>
    </citation>
    <scope>NUCLEOTIDE SEQUENCE [LARGE SCALE GENOMIC DNA]</scope>
    <source>
        <strain evidence="1">YNYX2018</strain>
        <tissue evidence="1">Adults</tissue>
    </source>
</reference>
<accession>A0A835CRU8</accession>
<comment type="caution">
    <text evidence="1">The sequence shown here is derived from an EMBL/GenBank/DDBJ whole genome shotgun (WGS) entry which is preliminary data.</text>
</comment>
<evidence type="ECO:0000313" key="2">
    <source>
        <dbReference type="Proteomes" id="UP000639338"/>
    </source>
</evidence>
<dbReference type="EMBL" id="JACMRX010000002">
    <property type="protein sequence ID" value="KAF7994289.1"/>
    <property type="molecule type" value="Genomic_DNA"/>
</dbReference>
<evidence type="ECO:0000313" key="1">
    <source>
        <dbReference type="EMBL" id="KAF7994289.1"/>
    </source>
</evidence>
<gene>
    <name evidence="1" type="ORF">HCN44_003379</name>
</gene>
<protein>
    <recommendedName>
        <fullName evidence="3">Regulatory protein zeste</fullName>
    </recommendedName>
</protein>
<keyword evidence="2" id="KW-1185">Reference proteome</keyword>
<name>A0A835CRU8_APHGI</name>